<dbReference type="AlphaFoldDB" id="A0A2U9PAZ9"/>
<gene>
    <name evidence="1" type="ORF">DMT42_35210</name>
</gene>
<dbReference type="Proteomes" id="UP000247634">
    <property type="component" value="Chromosome"/>
</dbReference>
<evidence type="ECO:0000313" key="1">
    <source>
        <dbReference type="EMBL" id="AWT46989.1"/>
    </source>
</evidence>
<dbReference type="EMBL" id="CP029788">
    <property type="protein sequence ID" value="AWT46989.1"/>
    <property type="molecule type" value="Genomic_DNA"/>
</dbReference>
<keyword evidence="2" id="KW-1185">Reference proteome</keyword>
<dbReference type="OrthoDB" id="4528334at2"/>
<accession>A0A2U9PAZ9</accession>
<proteinExistence type="predicted"/>
<protein>
    <recommendedName>
        <fullName evidence="3">DUF1877 domain-containing protein</fullName>
    </recommendedName>
</protein>
<organism evidence="1 2">
    <name type="scientific">Streptomyces actuosus</name>
    <dbReference type="NCBI Taxonomy" id="1885"/>
    <lineage>
        <taxon>Bacteria</taxon>
        <taxon>Bacillati</taxon>
        <taxon>Actinomycetota</taxon>
        <taxon>Actinomycetes</taxon>
        <taxon>Kitasatosporales</taxon>
        <taxon>Streptomycetaceae</taxon>
        <taxon>Streptomyces</taxon>
    </lineage>
</organism>
<dbReference type="KEGG" id="sact:DMT42_35210"/>
<reference evidence="1 2" key="1">
    <citation type="submission" date="2018-06" db="EMBL/GenBank/DDBJ databases">
        <title>The complete genome sequence of a nosiheptide producer Streptomyces actuosus ATCC 25421: deducing the ability of producing a new class III lantibiotics.</title>
        <authorList>
            <person name="Liu W."/>
            <person name="Sun F."/>
            <person name="Hu Y."/>
        </authorList>
    </citation>
    <scope>NUCLEOTIDE SEQUENCE [LARGE SCALE GENOMIC DNA]</scope>
    <source>
        <strain evidence="1 2">ATCC 25421</strain>
    </source>
</reference>
<name>A0A2U9PAZ9_STRAS</name>
<evidence type="ECO:0000313" key="2">
    <source>
        <dbReference type="Proteomes" id="UP000247634"/>
    </source>
</evidence>
<evidence type="ECO:0008006" key="3">
    <source>
        <dbReference type="Google" id="ProtNLM"/>
    </source>
</evidence>
<sequence>MGLDITVLTLDWGELARTPEAEREGLLYEAMCPEDEPAEAGPEAGWVLPASPQVPWCARYEFSRTLGSYKPHFWASEGWSRARPHAAPPLRDALDAFLRALIWPGDDPAAEDDEPSLGLVLPAHPRRILACPPSATAERAAHWARAEPLLAGRRGAYDRHAAAPGGWIPDFAAFAALVGQWGEVVTGAAGRGWGVLGLTV</sequence>
<dbReference type="RefSeq" id="WP_110634718.1">
    <property type="nucleotide sequence ID" value="NZ_CP029788.1"/>
</dbReference>